<dbReference type="Proteomes" id="UP000006329">
    <property type="component" value="Unassembled WGS sequence"/>
</dbReference>
<accession>A0A0E2BJ90</accession>
<reference evidence="1" key="1">
    <citation type="submission" date="2012-10" db="EMBL/GenBank/DDBJ databases">
        <authorList>
            <person name="Harkins D.M."/>
            <person name="Durkin A.S."/>
            <person name="Brinkac L.M."/>
            <person name="Haft D.H."/>
            <person name="Selengut J.D."/>
            <person name="Sanka R."/>
            <person name="DePew J."/>
            <person name="Purushe J."/>
            <person name="Matthias M.A."/>
            <person name="Vinetz J.M."/>
            <person name="Sutton G.G."/>
            <person name="Nierman W.C."/>
            <person name="Fouts D.E."/>
        </authorList>
    </citation>
    <scope>NUCLEOTIDE SEQUENCE [LARGE SCALE GENOMIC DNA]</scope>
    <source>
        <strain evidence="1">MOR084</strain>
    </source>
</reference>
<evidence type="ECO:0000313" key="1">
    <source>
        <dbReference type="EMBL" id="EKO35339.1"/>
    </source>
</evidence>
<name>A0A0E2BJ90_9LEPT</name>
<dbReference type="AlphaFoldDB" id="A0A0E2BJ90"/>
<protein>
    <submittedName>
        <fullName evidence="1">Uncharacterized protein</fullName>
    </submittedName>
</protein>
<sequence length="50" mass="5680">MILLTFKIVSSVLYFLFGKKFAVSKALQFLVVDDLKTYSSSFSEKLELSP</sequence>
<comment type="caution">
    <text evidence="1">The sequence shown here is derived from an EMBL/GenBank/DDBJ whole genome shotgun (WGS) entry which is preliminary data.</text>
</comment>
<dbReference type="EMBL" id="AHON02000013">
    <property type="protein sequence ID" value="EKO35339.1"/>
    <property type="molecule type" value="Genomic_DNA"/>
</dbReference>
<dbReference type="RefSeq" id="WP_004484268.1">
    <property type="nucleotide sequence ID" value="NZ_AHON02000013.1"/>
</dbReference>
<evidence type="ECO:0000313" key="2">
    <source>
        <dbReference type="Proteomes" id="UP000006329"/>
    </source>
</evidence>
<keyword evidence="2" id="KW-1185">Reference proteome</keyword>
<gene>
    <name evidence="1" type="ORF">LEP1GSC179_1172</name>
</gene>
<proteinExistence type="predicted"/>
<organism evidence="1 2">
    <name type="scientific">Leptospira santarosai str. MOR084</name>
    <dbReference type="NCBI Taxonomy" id="1049984"/>
    <lineage>
        <taxon>Bacteria</taxon>
        <taxon>Pseudomonadati</taxon>
        <taxon>Spirochaetota</taxon>
        <taxon>Spirochaetia</taxon>
        <taxon>Leptospirales</taxon>
        <taxon>Leptospiraceae</taxon>
        <taxon>Leptospira</taxon>
    </lineage>
</organism>